<sequence length="152" mass="17406">MVRFLADSNVGRLARWLRAYGYDAAYAPHVDDRLLIARAMADGRVLLTRDADLMRRRVVAHGTVRAVLLGSDRVEEQLRQVVAELGLAAGHELTRCLECNVELEPRPHSEVSDRLPPYVRATQTRFSECPRCARVYWPGTHWERMRERLAAL</sequence>
<accession>A0A934JZY3</accession>
<dbReference type="RefSeq" id="WP_338199347.1">
    <property type="nucleotide sequence ID" value="NZ_JAEKNR010000049.1"/>
</dbReference>
<gene>
    <name evidence="2" type="ORF">JF922_04145</name>
</gene>
<protein>
    <submittedName>
        <fullName evidence="2">Mut7-C RNAse domain-containing protein</fullName>
    </submittedName>
</protein>
<dbReference type="EMBL" id="JAEKNR010000049">
    <property type="protein sequence ID" value="MBJ7597264.1"/>
    <property type="molecule type" value="Genomic_DNA"/>
</dbReference>
<dbReference type="InterPro" id="IPR002782">
    <property type="entry name" value="Mut7-C_RNAse_dom"/>
</dbReference>
<evidence type="ECO:0000313" key="3">
    <source>
        <dbReference type="Proteomes" id="UP000612893"/>
    </source>
</evidence>
<evidence type="ECO:0000313" key="2">
    <source>
        <dbReference type="EMBL" id="MBJ7597264.1"/>
    </source>
</evidence>
<evidence type="ECO:0000259" key="1">
    <source>
        <dbReference type="Pfam" id="PF01927"/>
    </source>
</evidence>
<feature type="domain" description="Mut7-C RNAse" evidence="1">
    <location>
        <begin position="3"/>
        <end position="148"/>
    </location>
</feature>
<dbReference type="Pfam" id="PF01927">
    <property type="entry name" value="Mut7-C"/>
    <property type="match status" value="1"/>
</dbReference>
<dbReference type="PANTHER" id="PTHR39081:SF1">
    <property type="entry name" value="MUT7-C RNASE DOMAIN-CONTAINING PROTEIN"/>
    <property type="match status" value="1"/>
</dbReference>
<dbReference type="PANTHER" id="PTHR39081">
    <property type="entry name" value="MUT7-C DOMAIN-CONTAINING PROTEIN"/>
    <property type="match status" value="1"/>
</dbReference>
<dbReference type="Proteomes" id="UP000612893">
    <property type="component" value="Unassembled WGS sequence"/>
</dbReference>
<organism evidence="2 3">
    <name type="scientific">Candidatus Nephthysia bennettiae</name>
    <dbReference type="NCBI Taxonomy" id="3127016"/>
    <lineage>
        <taxon>Bacteria</taxon>
        <taxon>Bacillati</taxon>
        <taxon>Candidatus Dormiibacterota</taxon>
        <taxon>Candidatus Dormibacteria</taxon>
        <taxon>Candidatus Dormibacterales</taxon>
        <taxon>Candidatus Dormibacteraceae</taxon>
        <taxon>Candidatus Nephthysia</taxon>
    </lineage>
</organism>
<comment type="caution">
    <text evidence="2">The sequence shown here is derived from an EMBL/GenBank/DDBJ whole genome shotgun (WGS) entry which is preliminary data.</text>
</comment>
<name>A0A934JZY3_9BACT</name>
<keyword evidence="3" id="KW-1185">Reference proteome</keyword>
<reference evidence="2" key="1">
    <citation type="submission" date="2020-10" db="EMBL/GenBank/DDBJ databases">
        <title>Ca. Dormibacterota MAGs.</title>
        <authorList>
            <person name="Montgomery K."/>
        </authorList>
    </citation>
    <scope>NUCLEOTIDE SEQUENCE [LARGE SCALE GENOMIC DNA]</scope>
    <source>
        <strain evidence="2">SC8812_S17_10</strain>
    </source>
</reference>
<proteinExistence type="predicted"/>
<dbReference type="AlphaFoldDB" id="A0A934JZY3"/>